<dbReference type="AlphaFoldDB" id="A0A3G3K392"/>
<evidence type="ECO:0000256" key="1">
    <source>
        <dbReference type="SAM" id="Phobius"/>
    </source>
</evidence>
<feature type="transmembrane region" description="Helical" evidence="1">
    <location>
        <begin position="95"/>
        <end position="117"/>
    </location>
</feature>
<dbReference type="EMBL" id="CP033433">
    <property type="protein sequence ID" value="AYQ74928.1"/>
    <property type="molecule type" value="Genomic_DNA"/>
</dbReference>
<name>A0A3G3K392_9BACL</name>
<protein>
    <submittedName>
        <fullName evidence="2">Uncharacterized protein</fullName>
    </submittedName>
</protein>
<keyword evidence="1" id="KW-0812">Transmembrane</keyword>
<feature type="transmembrane region" description="Helical" evidence="1">
    <location>
        <begin position="31"/>
        <end position="48"/>
    </location>
</feature>
<keyword evidence="1" id="KW-0472">Membrane</keyword>
<organism evidence="2 3">
    <name type="scientific">Cohnella candidum</name>
    <dbReference type="NCBI Taxonomy" id="2674991"/>
    <lineage>
        <taxon>Bacteria</taxon>
        <taxon>Bacillati</taxon>
        <taxon>Bacillota</taxon>
        <taxon>Bacilli</taxon>
        <taxon>Bacillales</taxon>
        <taxon>Paenibacillaceae</taxon>
        <taxon>Cohnella</taxon>
    </lineage>
</organism>
<accession>A0A3G3K392</accession>
<reference evidence="2 3" key="1">
    <citation type="submission" date="2018-10" db="EMBL/GenBank/DDBJ databases">
        <title>Genome Sequence of Cohnella sp.</title>
        <authorList>
            <person name="Srinivasan S."/>
            <person name="Kim M.K."/>
        </authorList>
    </citation>
    <scope>NUCLEOTIDE SEQUENCE [LARGE SCALE GENOMIC DNA]</scope>
    <source>
        <strain evidence="2 3">18JY8-7</strain>
    </source>
</reference>
<sequence length="157" mass="17804">MGFTILFLVAWLLVVIALTMNKKLTLAENTFVFLLILVLNINWSWIAFEEMNLVGISQQPLQNTAFLINRSITIPVVILIAMNLMRRARSIGSQLLTAVLSVVLLEAITATARYYGIVKFIRWNYGYDVVYYLVLLAIAYLLLSAFDRAGERGVQRT</sequence>
<dbReference type="KEGG" id="coh:EAV92_21655"/>
<gene>
    <name evidence="2" type="ORF">EAV92_21655</name>
</gene>
<evidence type="ECO:0000313" key="2">
    <source>
        <dbReference type="EMBL" id="AYQ74928.1"/>
    </source>
</evidence>
<keyword evidence="3" id="KW-1185">Reference proteome</keyword>
<dbReference type="Proteomes" id="UP000269097">
    <property type="component" value="Chromosome"/>
</dbReference>
<evidence type="ECO:0000313" key="3">
    <source>
        <dbReference type="Proteomes" id="UP000269097"/>
    </source>
</evidence>
<dbReference type="RefSeq" id="WP_123043008.1">
    <property type="nucleotide sequence ID" value="NZ_CP033433.1"/>
</dbReference>
<feature type="transmembrane region" description="Helical" evidence="1">
    <location>
        <begin position="129"/>
        <end position="146"/>
    </location>
</feature>
<keyword evidence="1" id="KW-1133">Transmembrane helix</keyword>
<proteinExistence type="predicted"/>